<dbReference type="Pfam" id="PF05154">
    <property type="entry name" value="TM2"/>
    <property type="match status" value="1"/>
</dbReference>
<keyword evidence="4 5" id="KW-0472">Membrane</keyword>
<name>A0A8J6AXL0_9EUKA</name>
<evidence type="ECO:0000313" key="8">
    <source>
        <dbReference type="Proteomes" id="UP000717585"/>
    </source>
</evidence>
<evidence type="ECO:0000313" key="7">
    <source>
        <dbReference type="EMBL" id="KAG9390888.1"/>
    </source>
</evidence>
<organism evidence="7 8">
    <name type="scientific">Carpediemonas membranifera</name>
    <dbReference type="NCBI Taxonomy" id="201153"/>
    <lineage>
        <taxon>Eukaryota</taxon>
        <taxon>Metamonada</taxon>
        <taxon>Carpediemonas-like organisms</taxon>
        <taxon>Carpediemonas</taxon>
    </lineage>
</organism>
<evidence type="ECO:0000256" key="4">
    <source>
        <dbReference type="ARBA" id="ARBA00023136"/>
    </source>
</evidence>
<dbReference type="EMBL" id="JAHDYR010000062">
    <property type="protein sequence ID" value="KAG9390888.1"/>
    <property type="molecule type" value="Genomic_DNA"/>
</dbReference>
<dbReference type="InterPro" id="IPR007829">
    <property type="entry name" value="TM2"/>
</dbReference>
<evidence type="ECO:0000256" key="5">
    <source>
        <dbReference type="SAM" id="Phobius"/>
    </source>
</evidence>
<proteinExistence type="predicted"/>
<dbReference type="Proteomes" id="UP000717585">
    <property type="component" value="Unassembled WGS sequence"/>
</dbReference>
<comment type="subcellular location">
    <subcellularLocation>
        <location evidence="1">Membrane</location>
        <topology evidence="1">Multi-pass membrane protein</topology>
    </subcellularLocation>
</comment>
<reference evidence="7" key="1">
    <citation type="submission" date="2021-05" db="EMBL/GenBank/DDBJ databases">
        <title>A free-living protist that lacks canonical eukaryotic 1 DNA replication and segregation systems.</title>
        <authorList>
            <person name="Salas-Leiva D.E."/>
            <person name="Tromer E.C."/>
            <person name="Curtis B.A."/>
            <person name="Jerlstrom-Hultqvist J."/>
            <person name="Kolisko M."/>
            <person name="Yi Z."/>
            <person name="Salas-Leiva J.S."/>
            <person name="Gallot-Lavallee L."/>
            <person name="Kops G.J.P.L."/>
            <person name="Archibald J.M."/>
            <person name="Simpson A.G.B."/>
            <person name="Roger A.J."/>
        </authorList>
    </citation>
    <scope>NUCLEOTIDE SEQUENCE</scope>
    <source>
        <strain evidence="7">BICM</strain>
    </source>
</reference>
<keyword evidence="8" id="KW-1185">Reference proteome</keyword>
<evidence type="ECO:0000259" key="6">
    <source>
        <dbReference type="Pfam" id="PF05154"/>
    </source>
</evidence>
<feature type="transmembrane region" description="Helical" evidence="5">
    <location>
        <begin position="42"/>
        <end position="66"/>
    </location>
</feature>
<feature type="domain" description="TM2" evidence="6">
    <location>
        <begin position="16"/>
        <end position="60"/>
    </location>
</feature>
<keyword evidence="2 5" id="KW-0812">Transmembrane</keyword>
<comment type="caution">
    <text evidence="7">The sequence shown here is derived from an EMBL/GenBank/DDBJ whole genome shotgun (WGS) entry which is preliminary data.</text>
</comment>
<dbReference type="AlphaFoldDB" id="A0A8J6AXL0"/>
<evidence type="ECO:0000256" key="1">
    <source>
        <dbReference type="ARBA" id="ARBA00004141"/>
    </source>
</evidence>
<gene>
    <name evidence="7" type="ORF">J8273_7153</name>
</gene>
<dbReference type="GO" id="GO:0016020">
    <property type="term" value="C:membrane"/>
    <property type="evidence" value="ECO:0007669"/>
    <property type="project" value="UniProtKB-SubCell"/>
</dbReference>
<accession>A0A8J6AXL0</accession>
<evidence type="ECO:0000256" key="3">
    <source>
        <dbReference type="ARBA" id="ARBA00022989"/>
    </source>
</evidence>
<feature type="transmembrane region" description="Helical" evidence="5">
    <location>
        <begin position="17"/>
        <end position="35"/>
    </location>
</feature>
<protein>
    <submittedName>
        <fullName evidence="7">TM2 domain</fullName>
    </submittedName>
</protein>
<sequence length="91" mass="10184">MMTDTKAPELLSLKKAYLFWLLGFIGLNGMQRFYCRQRLAGFILLLTFGLFGVGQLLDGITLAFTVDKANVPLERKPFCMPKTSHVGENAV</sequence>
<keyword evidence="3 5" id="KW-1133">Transmembrane helix</keyword>
<evidence type="ECO:0000256" key="2">
    <source>
        <dbReference type="ARBA" id="ARBA00022692"/>
    </source>
</evidence>